<reference evidence="2 3" key="1">
    <citation type="submission" date="2020-08" db="EMBL/GenBank/DDBJ databases">
        <title>Genomic Encyclopedia of Type Strains, Phase IV (KMG-IV): sequencing the most valuable type-strain genomes for metagenomic binning, comparative biology and taxonomic classification.</title>
        <authorList>
            <person name="Goeker M."/>
        </authorList>
    </citation>
    <scope>NUCLEOTIDE SEQUENCE [LARGE SCALE GENOMIC DNA]</scope>
    <source>
        <strain evidence="2 3">DSM 103679</strain>
    </source>
</reference>
<dbReference type="EMBL" id="JACHFR010000003">
    <property type="protein sequence ID" value="MBB5219574.1"/>
    <property type="molecule type" value="Genomic_DNA"/>
</dbReference>
<accession>A0A840SFA8</accession>
<evidence type="ECO:0000256" key="1">
    <source>
        <dbReference type="SAM" id="SignalP"/>
    </source>
</evidence>
<evidence type="ECO:0000313" key="2">
    <source>
        <dbReference type="EMBL" id="MBB5219574.1"/>
    </source>
</evidence>
<protein>
    <recommendedName>
        <fullName evidence="4">Leucine rich repeat-containing protein</fullName>
    </recommendedName>
</protein>
<proteinExistence type="predicted"/>
<feature type="chain" id="PRO_5032445913" description="Leucine rich repeat-containing protein" evidence="1">
    <location>
        <begin position="25"/>
        <end position="263"/>
    </location>
</feature>
<gene>
    <name evidence="2" type="ORF">HNP77_001956</name>
</gene>
<keyword evidence="1" id="KW-0732">Signal</keyword>
<keyword evidence="3" id="KW-1185">Reference proteome</keyword>
<dbReference type="InterPro" id="IPR026906">
    <property type="entry name" value="LRR_5"/>
</dbReference>
<dbReference type="Proteomes" id="UP000578697">
    <property type="component" value="Unassembled WGS sequence"/>
</dbReference>
<dbReference type="Pfam" id="PF13306">
    <property type="entry name" value="LRR_5"/>
    <property type="match status" value="1"/>
</dbReference>
<name>A0A840SFA8_9SPIR</name>
<sequence length="263" mass="29701">MKMSKSVKLFAMLVAAVFSMSSCRGKESAGSKPDFSKPNPESDFEFSLIRNGTAISIDYYSGKSKNVVVPSEIQGCPVVKFAPDEWPEIENLVISEGVEVVRVYSEILKYIKLPSSLKFITLRSDVLESVDIPEGVLFVDFGRTPLKSVKLPESLVGIADRAFEKSNLKSITMPEGLKYLGNKAFEDCDKLEEINVPEGFNPFFVCTDSSWFGIHSEKTFEDVFTGEKIKKTVALQKLLKREFRDYESSANDEFKEFYYSQYE</sequence>
<dbReference type="RefSeq" id="WP_184652999.1">
    <property type="nucleotide sequence ID" value="NZ_JACHFR010000003.1"/>
</dbReference>
<dbReference type="PROSITE" id="PS51257">
    <property type="entry name" value="PROKAR_LIPOPROTEIN"/>
    <property type="match status" value="1"/>
</dbReference>
<feature type="signal peptide" evidence="1">
    <location>
        <begin position="1"/>
        <end position="24"/>
    </location>
</feature>
<dbReference type="AlphaFoldDB" id="A0A840SFA8"/>
<dbReference type="InterPro" id="IPR032675">
    <property type="entry name" value="LRR_dom_sf"/>
</dbReference>
<evidence type="ECO:0000313" key="3">
    <source>
        <dbReference type="Proteomes" id="UP000578697"/>
    </source>
</evidence>
<dbReference type="Gene3D" id="3.80.10.10">
    <property type="entry name" value="Ribonuclease Inhibitor"/>
    <property type="match status" value="1"/>
</dbReference>
<comment type="caution">
    <text evidence="2">The sequence shown here is derived from an EMBL/GenBank/DDBJ whole genome shotgun (WGS) entry which is preliminary data.</text>
</comment>
<organism evidence="2 3">
    <name type="scientific">Treponema rectale</name>
    <dbReference type="NCBI Taxonomy" id="744512"/>
    <lineage>
        <taxon>Bacteria</taxon>
        <taxon>Pseudomonadati</taxon>
        <taxon>Spirochaetota</taxon>
        <taxon>Spirochaetia</taxon>
        <taxon>Spirochaetales</taxon>
        <taxon>Treponemataceae</taxon>
        <taxon>Treponema</taxon>
    </lineage>
</organism>
<evidence type="ECO:0008006" key="4">
    <source>
        <dbReference type="Google" id="ProtNLM"/>
    </source>
</evidence>